<dbReference type="Pfam" id="PF00551">
    <property type="entry name" value="Formyl_trans_N"/>
    <property type="match status" value="1"/>
</dbReference>
<dbReference type="InterPro" id="IPR044135">
    <property type="entry name" value="Met-tRNA-FMT_C"/>
</dbReference>
<dbReference type="InterPro" id="IPR036477">
    <property type="entry name" value="Formyl_transf_N_sf"/>
</dbReference>
<name>A0AAU8A2C8_9BURK</name>
<dbReference type="PANTHER" id="PTHR11138:SF5">
    <property type="entry name" value="METHIONYL-TRNA FORMYLTRANSFERASE, MITOCHONDRIAL"/>
    <property type="match status" value="1"/>
</dbReference>
<dbReference type="AlphaFoldDB" id="A0AAU8A2C8"/>
<comment type="function">
    <text evidence="5">Attaches a formyl group to the free amino group of methionyl-tRNA(fMet). The formyl group appears to play a dual role in the initiator identity of N-formylmethionyl-tRNA by promoting its recognition by IF2 and preventing the misappropriation of this tRNA by the elongation apparatus.</text>
</comment>
<dbReference type="InterPro" id="IPR005793">
    <property type="entry name" value="Formyl_trans_C"/>
</dbReference>
<dbReference type="GO" id="GO:0004479">
    <property type="term" value="F:methionyl-tRNA formyltransferase activity"/>
    <property type="evidence" value="ECO:0007669"/>
    <property type="project" value="UniProtKB-UniRule"/>
</dbReference>
<evidence type="ECO:0000313" key="8">
    <source>
        <dbReference type="EMBL" id="XCC57714.1"/>
    </source>
</evidence>
<dbReference type="Pfam" id="PF02911">
    <property type="entry name" value="Formyl_trans_C"/>
    <property type="match status" value="1"/>
</dbReference>
<feature type="domain" description="Formyl transferase N-terminal" evidence="6">
    <location>
        <begin position="1"/>
        <end position="195"/>
    </location>
</feature>
<dbReference type="CDD" id="cd08704">
    <property type="entry name" value="Met_tRNA_FMT_C"/>
    <property type="match status" value="1"/>
</dbReference>
<dbReference type="NCBIfam" id="TIGR00460">
    <property type="entry name" value="fmt"/>
    <property type="match status" value="1"/>
</dbReference>
<evidence type="ECO:0000256" key="4">
    <source>
        <dbReference type="ARBA" id="ARBA00022917"/>
    </source>
</evidence>
<proteinExistence type="inferred from homology"/>
<dbReference type="Gene3D" id="3.40.50.12230">
    <property type="match status" value="1"/>
</dbReference>
<sequence>MKIIFAGTPDFAAEALRALMNAGHEIVAVLTQPDRPAGRGMHLQASPIKLLAQEKNIPVWQPLSLNIHAHDPQKQQDAKEALAQLMQIQFDVMVVVAYGLILPSEVLQVAERDGRFACFNIHASLLPRWRGAAPIQRAIEAGDTKTGVAIMKMEAGLDTGPVLISKELEISPVETSQSLHDRLAKLGGDLIVEALSRIASGDIHLLPQSKEGLSYANKILKAEALIDWHKTAQEIDRKVRAFNPFPVASTQLDGELIKIWRVRLPKPQQQDAFGAQKLPGSIVGQSAEGFWVQCKDQCLEVLELQKPGGKKIPARTWFLANTTNPLKQFLSESHKMID</sequence>
<evidence type="ECO:0000259" key="6">
    <source>
        <dbReference type="Pfam" id="PF00551"/>
    </source>
</evidence>
<reference evidence="8" key="1">
    <citation type="submission" date="2022-06" db="EMBL/GenBank/DDBJ databases">
        <title>New Polynucleobacter species.</title>
        <authorList>
            <person name="Hahn M.W."/>
        </authorList>
    </citation>
    <scope>NUCLEOTIDE SEQUENCE</scope>
    <source>
        <strain evidence="8">UK-FUSCHL-C3</strain>
    </source>
</reference>
<feature type="binding site" evidence="5">
    <location>
        <begin position="124"/>
        <end position="127"/>
    </location>
    <ligand>
        <name>(6S)-5,6,7,8-tetrahydrofolate</name>
        <dbReference type="ChEBI" id="CHEBI:57453"/>
    </ligand>
</feature>
<dbReference type="HAMAP" id="MF_00182">
    <property type="entry name" value="Formyl_trans"/>
    <property type="match status" value="1"/>
</dbReference>
<evidence type="ECO:0000256" key="3">
    <source>
        <dbReference type="ARBA" id="ARBA00022679"/>
    </source>
</evidence>
<feature type="domain" description="Formyl transferase C-terminal" evidence="7">
    <location>
        <begin position="218"/>
        <end position="318"/>
    </location>
</feature>
<accession>A0AAU8A2C8</accession>
<keyword evidence="4 5" id="KW-0648">Protein biosynthesis</keyword>
<dbReference type="EC" id="2.1.2.9" evidence="2 5"/>
<dbReference type="GO" id="GO:0005829">
    <property type="term" value="C:cytosol"/>
    <property type="evidence" value="ECO:0007669"/>
    <property type="project" value="TreeGrafter"/>
</dbReference>
<dbReference type="SUPFAM" id="SSF53328">
    <property type="entry name" value="Formyltransferase"/>
    <property type="match status" value="1"/>
</dbReference>
<organism evidence="8">
    <name type="scientific">Polynucleobacter sp. UK-FUSCHL-C3</name>
    <dbReference type="NCBI Taxonomy" id="2955208"/>
    <lineage>
        <taxon>Bacteria</taxon>
        <taxon>Pseudomonadati</taxon>
        <taxon>Pseudomonadota</taxon>
        <taxon>Betaproteobacteria</taxon>
        <taxon>Burkholderiales</taxon>
        <taxon>Burkholderiaceae</taxon>
        <taxon>Polynucleobacter</taxon>
    </lineage>
</organism>
<evidence type="ECO:0000256" key="1">
    <source>
        <dbReference type="ARBA" id="ARBA00010699"/>
    </source>
</evidence>
<dbReference type="RefSeq" id="WP_353438798.1">
    <property type="nucleotide sequence ID" value="NZ_CP099959.1"/>
</dbReference>
<dbReference type="PANTHER" id="PTHR11138">
    <property type="entry name" value="METHIONYL-TRNA FORMYLTRANSFERASE"/>
    <property type="match status" value="1"/>
</dbReference>
<evidence type="ECO:0000256" key="5">
    <source>
        <dbReference type="HAMAP-Rule" id="MF_00182"/>
    </source>
</evidence>
<dbReference type="InterPro" id="IPR005794">
    <property type="entry name" value="Fmt"/>
</dbReference>
<protein>
    <recommendedName>
        <fullName evidence="2 5">Methionyl-tRNA formyltransferase</fullName>
        <ecNumber evidence="2 5">2.1.2.9</ecNumber>
    </recommendedName>
</protein>
<comment type="similarity">
    <text evidence="1 5">Belongs to the Fmt family.</text>
</comment>
<comment type="catalytic activity">
    <reaction evidence="5">
        <text>L-methionyl-tRNA(fMet) + (6R)-10-formyltetrahydrofolate = N-formyl-L-methionyl-tRNA(fMet) + (6S)-5,6,7,8-tetrahydrofolate + H(+)</text>
        <dbReference type="Rhea" id="RHEA:24380"/>
        <dbReference type="Rhea" id="RHEA-COMP:9952"/>
        <dbReference type="Rhea" id="RHEA-COMP:9953"/>
        <dbReference type="ChEBI" id="CHEBI:15378"/>
        <dbReference type="ChEBI" id="CHEBI:57453"/>
        <dbReference type="ChEBI" id="CHEBI:78530"/>
        <dbReference type="ChEBI" id="CHEBI:78844"/>
        <dbReference type="ChEBI" id="CHEBI:195366"/>
        <dbReference type="EC" id="2.1.2.9"/>
    </reaction>
</comment>
<dbReference type="InterPro" id="IPR011034">
    <property type="entry name" value="Formyl_transferase-like_C_sf"/>
</dbReference>
<dbReference type="InterPro" id="IPR041711">
    <property type="entry name" value="Met-tRNA-FMT_N"/>
</dbReference>
<evidence type="ECO:0000256" key="2">
    <source>
        <dbReference type="ARBA" id="ARBA00012261"/>
    </source>
</evidence>
<dbReference type="EMBL" id="CP099959">
    <property type="protein sequence ID" value="XCC57714.1"/>
    <property type="molecule type" value="Genomic_DNA"/>
</dbReference>
<dbReference type="SUPFAM" id="SSF50486">
    <property type="entry name" value="FMT C-terminal domain-like"/>
    <property type="match status" value="1"/>
</dbReference>
<gene>
    <name evidence="5 8" type="primary">fmt</name>
    <name evidence="8" type="ORF">NKE59_09595</name>
</gene>
<dbReference type="InterPro" id="IPR002376">
    <property type="entry name" value="Formyl_transf_N"/>
</dbReference>
<keyword evidence="3 5" id="KW-0808">Transferase</keyword>
<evidence type="ECO:0000259" key="7">
    <source>
        <dbReference type="Pfam" id="PF02911"/>
    </source>
</evidence>
<dbReference type="CDD" id="cd08646">
    <property type="entry name" value="FMT_core_Met-tRNA-FMT_N"/>
    <property type="match status" value="1"/>
</dbReference>